<gene>
    <name evidence="3" type="ORF">BK816_05425</name>
</gene>
<feature type="domain" description="AMP-binding enzyme C-terminal" evidence="2">
    <location>
        <begin position="472"/>
        <end position="547"/>
    </location>
</feature>
<dbReference type="EMBL" id="CP017812">
    <property type="protein sequence ID" value="AOZ72804.1"/>
    <property type="molecule type" value="Genomic_DNA"/>
</dbReference>
<dbReference type="InterPro" id="IPR045851">
    <property type="entry name" value="AMP-bd_C_sf"/>
</dbReference>
<dbReference type="Pfam" id="PF00501">
    <property type="entry name" value="AMP-binding"/>
    <property type="match status" value="1"/>
</dbReference>
<dbReference type="InterPro" id="IPR050237">
    <property type="entry name" value="ATP-dep_AMP-bd_enzyme"/>
</dbReference>
<keyword evidence="4" id="KW-1185">Reference proteome</keyword>
<accession>A0A1D9MKH1</accession>
<evidence type="ECO:0000313" key="3">
    <source>
        <dbReference type="EMBL" id="AOZ72804.1"/>
    </source>
</evidence>
<dbReference type="Gene3D" id="3.30.300.30">
    <property type="match status" value="1"/>
</dbReference>
<reference evidence="3 4" key="1">
    <citation type="submission" date="2016-10" db="EMBL/GenBank/DDBJ databases">
        <title>Actinomyces aegypiusis sp. nov., isolated from the Aegypius monachus in Qinghai Tibet Plateau China.</title>
        <authorList>
            <person name="Wang Y."/>
        </authorList>
    </citation>
    <scope>NUCLEOTIDE SEQUENCE [LARGE SCALE GENOMIC DNA]</scope>
    <source>
        <strain evidence="3 4">VUL4_3</strain>
    </source>
</reference>
<proteinExistence type="predicted"/>
<feature type="domain" description="AMP-dependent synthetase/ligase" evidence="1">
    <location>
        <begin position="34"/>
        <end position="423"/>
    </location>
</feature>
<dbReference type="Proteomes" id="UP000176288">
    <property type="component" value="Chromosome"/>
</dbReference>
<sequence length="566" mass="61853">MSYQDILEQAHRYYDRGVPFEIPLPEGSLYENLSRAANAWPKHAAIDFMGRVWNYQDINQAALKAAQVLYDAGVRKGDTVAVALPNCPQHFVVFYALMRLGAVAAEHNPLAPASQIATQLARHQGKVAVVWEKCADNFMSLTENGGTVFTVDISASLPLTKRLALKLPVAKAKALKEKMRGPVPAQATSWDQAVAKAKPIATQIPTATAHDIAVILHTGGTNGVPKSVPLSHQNIGANCNQNRFWVYKLNAAAETFWSLLPYFHSFGLTFFLVASVSLGATQIVLPTFDVKAALEAHKHRPVSFFVGVPPMFDRIEKQATKQGIDLSTIKYAISGGMPLSREIAERWEAATGHFIIEGYGMSETAPTMCGSPLTPDRRHGALGLPFPSTKLRIVDPENPTEDVPDGEVGELLVQGPQVFHGYLDDDAENERVFLDGWFRTGDMVRNEDGFIVMVDRLKELIITNGFNVYPSEVEKALAEHPGIDGVAVVGLPHAATGEEVTAAVKLAEGATLTLESLRQLAAKTLPRYALPTRLEIVSELPKSQLGKTLRHTVRKRILKSEETTTD</sequence>
<dbReference type="InterPro" id="IPR000873">
    <property type="entry name" value="AMP-dep_synth/lig_dom"/>
</dbReference>
<evidence type="ECO:0000259" key="2">
    <source>
        <dbReference type="Pfam" id="PF13193"/>
    </source>
</evidence>
<dbReference type="InterPro" id="IPR042099">
    <property type="entry name" value="ANL_N_sf"/>
</dbReference>
<name>A0A1D9MKH1_9ACTO</name>
<keyword evidence="3" id="KW-0436">Ligase</keyword>
<dbReference type="KEGG" id="avu:BK816_05425"/>
<dbReference type="OrthoDB" id="9803968at2"/>
<protein>
    <submittedName>
        <fullName evidence="3">Long-chain fatty acid--CoA ligase</fullName>
    </submittedName>
</protein>
<dbReference type="STRING" id="1912795.BK816_05425"/>
<dbReference type="PANTHER" id="PTHR43767">
    <property type="entry name" value="LONG-CHAIN-FATTY-ACID--COA LIGASE"/>
    <property type="match status" value="1"/>
</dbReference>
<dbReference type="AlphaFoldDB" id="A0A1D9MKH1"/>
<organism evidence="3 4">
    <name type="scientific">Boudabousia tangfeifanii</name>
    <dbReference type="NCBI Taxonomy" id="1912795"/>
    <lineage>
        <taxon>Bacteria</taxon>
        <taxon>Bacillati</taxon>
        <taxon>Actinomycetota</taxon>
        <taxon>Actinomycetes</taxon>
        <taxon>Actinomycetales</taxon>
        <taxon>Actinomycetaceae</taxon>
        <taxon>Boudabousia</taxon>
    </lineage>
</organism>
<dbReference type="Pfam" id="PF13193">
    <property type="entry name" value="AMP-binding_C"/>
    <property type="match status" value="1"/>
</dbReference>
<dbReference type="SUPFAM" id="SSF56801">
    <property type="entry name" value="Acetyl-CoA synthetase-like"/>
    <property type="match status" value="1"/>
</dbReference>
<evidence type="ECO:0000313" key="4">
    <source>
        <dbReference type="Proteomes" id="UP000176288"/>
    </source>
</evidence>
<dbReference type="PANTHER" id="PTHR43767:SF1">
    <property type="entry name" value="NONRIBOSOMAL PEPTIDE SYNTHASE PES1 (EUROFUNG)-RELATED"/>
    <property type="match status" value="1"/>
</dbReference>
<evidence type="ECO:0000259" key="1">
    <source>
        <dbReference type="Pfam" id="PF00501"/>
    </source>
</evidence>
<dbReference type="RefSeq" id="WP_071164269.1">
    <property type="nucleotide sequence ID" value="NZ_CP017812.1"/>
</dbReference>
<dbReference type="Gene3D" id="3.40.50.12780">
    <property type="entry name" value="N-terminal domain of ligase-like"/>
    <property type="match status" value="1"/>
</dbReference>
<dbReference type="GO" id="GO:0016878">
    <property type="term" value="F:acid-thiol ligase activity"/>
    <property type="evidence" value="ECO:0007669"/>
    <property type="project" value="UniProtKB-ARBA"/>
</dbReference>
<dbReference type="InterPro" id="IPR025110">
    <property type="entry name" value="AMP-bd_C"/>
</dbReference>